<feature type="region of interest" description="Disordered" evidence="1">
    <location>
        <begin position="1"/>
        <end position="72"/>
    </location>
</feature>
<proteinExistence type="predicted"/>
<protein>
    <submittedName>
        <fullName evidence="2">Gag-pol polyprotein</fullName>
    </submittedName>
</protein>
<reference evidence="2 3" key="1">
    <citation type="journal article" date="2018" name="Front. Plant Sci.">
        <title>Red Clover (Trifolium pratense) and Zigzag Clover (T. medium) - A Picture of Genomic Similarities and Differences.</title>
        <authorList>
            <person name="Dluhosova J."/>
            <person name="Istvanek J."/>
            <person name="Nedelnik J."/>
            <person name="Repkova J."/>
        </authorList>
    </citation>
    <scope>NUCLEOTIDE SEQUENCE [LARGE SCALE GENOMIC DNA]</scope>
    <source>
        <strain evidence="3">cv. 10/8</strain>
        <tissue evidence="2">Leaf</tissue>
    </source>
</reference>
<sequence length="72" mass="7683">MESANVVIDDAPSPKREDVSGDAEPSIDLTDGTVQEEESDSNNEESAPAPVKAPSIRTQKNHPKELIIGDPN</sequence>
<feature type="non-terminal residue" evidence="2">
    <location>
        <position position="72"/>
    </location>
</feature>
<organism evidence="2 3">
    <name type="scientific">Trifolium medium</name>
    <dbReference type="NCBI Taxonomy" id="97028"/>
    <lineage>
        <taxon>Eukaryota</taxon>
        <taxon>Viridiplantae</taxon>
        <taxon>Streptophyta</taxon>
        <taxon>Embryophyta</taxon>
        <taxon>Tracheophyta</taxon>
        <taxon>Spermatophyta</taxon>
        <taxon>Magnoliopsida</taxon>
        <taxon>eudicotyledons</taxon>
        <taxon>Gunneridae</taxon>
        <taxon>Pentapetalae</taxon>
        <taxon>rosids</taxon>
        <taxon>fabids</taxon>
        <taxon>Fabales</taxon>
        <taxon>Fabaceae</taxon>
        <taxon>Papilionoideae</taxon>
        <taxon>50 kb inversion clade</taxon>
        <taxon>NPAAA clade</taxon>
        <taxon>Hologalegina</taxon>
        <taxon>IRL clade</taxon>
        <taxon>Trifolieae</taxon>
        <taxon>Trifolium</taxon>
    </lineage>
</organism>
<dbReference type="EMBL" id="LXQA011029207">
    <property type="protein sequence ID" value="MCI81849.1"/>
    <property type="molecule type" value="Genomic_DNA"/>
</dbReference>
<dbReference type="Proteomes" id="UP000265520">
    <property type="component" value="Unassembled WGS sequence"/>
</dbReference>
<comment type="caution">
    <text evidence="2">The sequence shown here is derived from an EMBL/GenBank/DDBJ whole genome shotgun (WGS) entry which is preliminary data.</text>
</comment>
<feature type="compositionally biased region" description="Acidic residues" evidence="1">
    <location>
        <begin position="34"/>
        <end position="43"/>
    </location>
</feature>
<keyword evidence="3" id="KW-1185">Reference proteome</keyword>
<name>A0A392V3M9_9FABA</name>
<evidence type="ECO:0000313" key="3">
    <source>
        <dbReference type="Proteomes" id="UP000265520"/>
    </source>
</evidence>
<evidence type="ECO:0000256" key="1">
    <source>
        <dbReference type="SAM" id="MobiDB-lite"/>
    </source>
</evidence>
<dbReference type="AlphaFoldDB" id="A0A392V3M9"/>
<evidence type="ECO:0000313" key="2">
    <source>
        <dbReference type="EMBL" id="MCI81849.1"/>
    </source>
</evidence>
<accession>A0A392V3M9</accession>
<feature type="compositionally biased region" description="Basic and acidic residues" evidence="1">
    <location>
        <begin position="62"/>
        <end position="72"/>
    </location>
</feature>